<gene>
    <name evidence="1" type="ORF">SVIM_LOCUS260767</name>
</gene>
<dbReference type="EMBL" id="CAADRP010001592">
    <property type="protein sequence ID" value="VFU42883.1"/>
    <property type="molecule type" value="Genomic_DNA"/>
</dbReference>
<protein>
    <submittedName>
        <fullName evidence="1">Uncharacterized protein</fullName>
    </submittedName>
</protein>
<organism evidence="1">
    <name type="scientific">Salix viminalis</name>
    <name type="common">Common osier</name>
    <name type="synonym">Basket willow</name>
    <dbReference type="NCBI Taxonomy" id="40686"/>
    <lineage>
        <taxon>Eukaryota</taxon>
        <taxon>Viridiplantae</taxon>
        <taxon>Streptophyta</taxon>
        <taxon>Embryophyta</taxon>
        <taxon>Tracheophyta</taxon>
        <taxon>Spermatophyta</taxon>
        <taxon>Magnoliopsida</taxon>
        <taxon>eudicotyledons</taxon>
        <taxon>Gunneridae</taxon>
        <taxon>Pentapetalae</taxon>
        <taxon>rosids</taxon>
        <taxon>fabids</taxon>
        <taxon>Malpighiales</taxon>
        <taxon>Salicaceae</taxon>
        <taxon>Saliceae</taxon>
        <taxon>Salix</taxon>
    </lineage>
</organism>
<dbReference type="AlphaFoldDB" id="A0A6N2LP49"/>
<reference evidence="1" key="1">
    <citation type="submission" date="2019-03" db="EMBL/GenBank/DDBJ databases">
        <authorList>
            <person name="Mank J."/>
            <person name="Almeida P."/>
        </authorList>
    </citation>
    <scope>NUCLEOTIDE SEQUENCE</scope>
    <source>
        <strain evidence="1">78183</strain>
    </source>
</reference>
<sequence>MLGTDQYLIFDSAAVSFQVAGSAQESFSSTETFVDHTGSFWSSFPYWFIKRDPEEPMIGSFLFATHTTVFSGTLWYQIPRYLLLELPGLKNPSFHIGL</sequence>
<accession>A0A6N2LP49</accession>
<name>A0A6N2LP49_SALVM</name>
<evidence type="ECO:0000313" key="1">
    <source>
        <dbReference type="EMBL" id="VFU42883.1"/>
    </source>
</evidence>
<proteinExistence type="predicted"/>